<feature type="transmembrane region" description="Helical" evidence="1">
    <location>
        <begin position="31"/>
        <end position="56"/>
    </location>
</feature>
<evidence type="ECO:0000313" key="4">
    <source>
        <dbReference type="WBParaSite" id="BTMF_0000567301-mRNA-1"/>
    </source>
</evidence>
<keyword evidence="1" id="KW-1133">Transmembrane helix</keyword>
<reference evidence="2 3" key="2">
    <citation type="submission" date="2018-11" db="EMBL/GenBank/DDBJ databases">
        <authorList>
            <consortium name="Pathogen Informatics"/>
        </authorList>
    </citation>
    <scope>NUCLEOTIDE SEQUENCE [LARGE SCALE GENOMIC DNA]</scope>
</reference>
<accession>A0A0R3QH13</accession>
<evidence type="ECO:0000256" key="1">
    <source>
        <dbReference type="SAM" id="Phobius"/>
    </source>
</evidence>
<keyword evidence="3" id="KW-1185">Reference proteome</keyword>
<keyword evidence="1" id="KW-0812">Transmembrane</keyword>
<evidence type="ECO:0000313" key="3">
    <source>
        <dbReference type="Proteomes" id="UP000280834"/>
    </source>
</evidence>
<protein>
    <submittedName>
        <fullName evidence="2 4">Uncharacterized protein</fullName>
    </submittedName>
</protein>
<dbReference type="WBParaSite" id="BTMF_0000567301-mRNA-1">
    <property type="protein sequence ID" value="BTMF_0000567301-mRNA-1"/>
    <property type="gene ID" value="BTMF_0000567301"/>
</dbReference>
<dbReference type="EMBL" id="UZAG01005102">
    <property type="protein sequence ID" value="VDO17482.1"/>
    <property type="molecule type" value="Genomic_DNA"/>
</dbReference>
<organism evidence="4">
    <name type="scientific">Brugia timori</name>
    <dbReference type="NCBI Taxonomy" id="42155"/>
    <lineage>
        <taxon>Eukaryota</taxon>
        <taxon>Metazoa</taxon>
        <taxon>Ecdysozoa</taxon>
        <taxon>Nematoda</taxon>
        <taxon>Chromadorea</taxon>
        <taxon>Rhabditida</taxon>
        <taxon>Spirurina</taxon>
        <taxon>Spiruromorpha</taxon>
        <taxon>Filarioidea</taxon>
        <taxon>Onchocercidae</taxon>
        <taxon>Brugia</taxon>
    </lineage>
</organism>
<evidence type="ECO:0000313" key="2">
    <source>
        <dbReference type="EMBL" id="VDO17482.1"/>
    </source>
</evidence>
<dbReference type="AlphaFoldDB" id="A0A0R3QH13"/>
<name>A0A0R3QH13_9BILA</name>
<keyword evidence="1" id="KW-0472">Membrane</keyword>
<sequence length="58" mass="7035">MSTCNWIEDDEELRLTDANNKNEVPINCLSFYTLFFFLFVLLFLLITVHLHLSYFLMW</sequence>
<dbReference type="Proteomes" id="UP000280834">
    <property type="component" value="Unassembled WGS sequence"/>
</dbReference>
<proteinExistence type="predicted"/>
<gene>
    <name evidence="2" type="ORF">BTMF_LOCUS4943</name>
</gene>
<reference evidence="4" key="1">
    <citation type="submission" date="2017-02" db="UniProtKB">
        <authorList>
            <consortium name="WormBaseParasite"/>
        </authorList>
    </citation>
    <scope>IDENTIFICATION</scope>
</reference>